<sequence>MVVDILLQYEFMRNALFAAILASIACGIIGAYVVVKRIVFIGGGIAHASFGGIGMGYYLGFNPILGILPFGIASALGIGWITKRSSLPEDSAIGILWASGMAIGIVFLNLTPGYAPNLMTYLFGNILTVPVFDVILMLILDVVIVSVVYIFYKEFLAISFDEEMTTVMGVPAEKLYYLLLCMIALTVMVLVRVVGIILVIALLTIPAALSRQMTSDFKRMMILSVLFGAIFSTGGLGISYLYDIPSGATIILVMSVFYFAYSLVKGKINNLLS</sequence>
<keyword evidence="3 6" id="KW-0812">Transmembrane</keyword>
<comment type="similarity">
    <text evidence="2">Belongs to the ABC-3 integral membrane protein family.</text>
</comment>
<proteinExistence type="inferred from homology"/>
<dbReference type="PANTHER" id="PTHR30477:SF18">
    <property type="entry name" value="METAL TRANSPORT SYSTEM MEMBRANE PROTEIN CT_417-RELATED"/>
    <property type="match status" value="1"/>
</dbReference>
<feature type="transmembrane region" description="Helical" evidence="6">
    <location>
        <begin position="122"/>
        <end position="152"/>
    </location>
</feature>
<feature type="transmembrane region" description="Helical" evidence="6">
    <location>
        <begin position="176"/>
        <end position="209"/>
    </location>
</feature>
<name>D7EBS1_METEZ</name>
<dbReference type="Gene3D" id="1.10.3470.10">
    <property type="entry name" value="ABC transporter involved in vitamin B12 uptake, BtuC"/>
    <property type="match status" value="1"/>
</dbReference>
<evidence type="ECO:0000256" key="3">
    <source>
        <dbReference type="ARBA" id="ARBA00022692"/>
    </source>
</evidence>
<protein>
    <submittedName>
        <fullName evidence="7">ABC-3 protein</fullName>
    </submittedName>
</protein>
<dbReference type="EMBL" id="CP002069">
    <property type="protein sequence ID" value="ADI74913.1"/>
    <property type="molecule type" value="Genomic_DNA"/>
</dbReference>
<keyword evidence="5 6" id="KW-0472">Membrane</keyword>
<evidence type="ECO:0000256" key="4">
    <source>
        <dbReference type="ARBA" id="ARBA00022989"/>
    </source>
</evidence>
<feature type="transmembrane region" description="Helical" evidence="6">
    <location>
        <begin position="15"/>
        <end position="35"/>
    </location>
</feature>
<dbReference type="HOGENOM" id="CLU_028808_3_0_2"/>
<dbReference type="GeneID" id="9347747"/>
<keyword evidence="8" id="KW-1185">Reference proteome</keyword>
<evidence type="ECO:0000256" key="2">
    <source>
        <dbReference type="ARBA" id="ARBA00008034"/>
    </source>
</evidence>
<organism evidence="7 8">
    <name type="scientific">Methanohalobium evestigatum (strain ATCC BAA-1072 / DSM 3721 / NBRC 107634 / OCM 161 / Z-7303)</name>
    <dbReference type="NCBI Taxonomy" id="644295"/>
    <lineage>
        <taxon>Archaea</taxon>
        <taxon>Methanobacteriati</taxon>
        <taxon>Methanobacteriota</taxon>
        <taxon>Stenosarchaea group</taxon>
        <taxon>Methanomicrobia</taxon>
        <taxon>Methanosarcinales</taxon>
        <taxon>Methanosarcinaceae</taxon>
        <taxon>Methanohalobium</taxon>
    </lineage>
</organism>
<dbReference type="GO" id="GO:0055085">
    <property type="term" value="P:transmembrane transport"/>
    <property type="evidence" value="ECO:0007669"/>
    <property type="project" value="InterPro"/>
</dbReference>
<dbReference type="STRING" id="644295.Metev_2086"/>
<dbReference type="GO" id="GO:0043190">
    <property type="term" value="C:ATP-binding cassette (ABC) transporter complex"/>
    <property type="evidence" value="ECO:0007669"/>
    <property type="project" value="InterPro"/>
</dbReference>
<dbReference type="InterPro" id="IPR037294">
    <property type="entry name" value="ABC_BtuC-like"/>
</dbReference>
<keyword evidence="4 6" id="KW-1133">Transmembrane helix</keyword>
<dbReference type="AlphaFoldDB" id="D7EBS1"/>
<feature type="transmembrane region" description="Helical" evidence="6">
    <location>
        <begin position="248"/>
        <end position="264"/>
    </location>
</feature>
<dbReference type="Pfam" id="PF00950">
    <property type="entry name" value="ABC-3"/>
    <property type="match status" value="1"/>
</dbReference>
<evidence type="ECO:0000256" key="5">
    <source>
        <dbReference type="ARBA" id="ARBA00023136"/>
    </source>
</evidence>
<feature type="transmembrane region" description="Helical" evidence="6">
    <location>
        <begin position="92"/>
        <end position="110"/>
    </location>
</feature>
<dbReference type="OrthoDB" id="11310at2157"/>
<dbReference type="InterPro" id="IPR001626">
    <property type="entry name" value="ABC_TroCD"/>
</dbReference>
<comment type="subcellular location">
    <subcellularLocation>
        <location evidence="1">Membrane</location>
        <topology evidence="1">Multi-pass membrane protein</topology>
    </subcellularLocation>
</comment>
<evidence type="ECO:0000256" key="1">
    <source>
        <dbReference type="ARBA" id="ARBA00004141"/>
    </source>
</evidence>
<evidence type="ECO:0000256" key="6">
    <source>
        <dbReference type="SAM" id="Phobius"/>
    </source>
</evidence>
<dbReference type="CDD" id="cd06550">
    <property type="entry name" value="TM_ABC_iron-siderophores_like"/>
    <property type="match status" value="1"/>
</dbReference>
<feature type="transmembrane region" description="Helical" evidence="6">
    <location>
        <begin position="221"/>
        <end position="242"/>
    </location>
</feature>
<evidence type="ECO:0000313" key="8">
    <source>
        <dbReference type="Proteomes" id="UP000000391"/>
    </source>
</evidence>
<gene>
    <name evidence="7" type="ordered locus">Metev_2086</name>
</gene>
<dbReference type="RefSeq" id="WP_013195478.1">
    <property type="nucleotide sequence ID" value="NC_014253.1"/>
</dbReference>
<feature type="transmembrane region" description="Helical" evidence="6">
    <location>
        <begin position="56"/>
        <end position="80"/>
    </location>
</feature>
<accession>D7EBS1</accession>
<dbReference type="SUPFAM" id="SSF81345">
    <property type="entry name" value="ABC transporter involved in vitamin B12 uptake, BtuC"/>
    <property type="match status" value="1"/>
</dbReference>
<dbReference type="Proteomes" id="UP000000391">
    <property type="component" value="Chromosome"/>
</dbReference>
<dbReference type="GO" id="GO:0010043">
    <property type="term" value="P:response to zinc ion"/>
    <property type="evidence" value="ECO:0007669"/>
    <property type="project" value="TreeGrafter"/>
</dbReference>
<dbReference type="PANTHER" id="PTHR30477">
    <property type="entry name" value="ABC-TRANSPORTER METAL-BINDING PROTEIN"/>
    <property type="match status" value="1"/>
</dbReference>
<dbReference type="KEGG" id="mev:Metev_2086"/>
<reference evidence="7 8" key="1">
    <citation type="submission" date="2010-06" db="EMBL/GenBank/DDBJ databases">
        <title>Complete sequence chromosome of Methanohalobium evestigatum Z-7303.</title>
        <authorList>
            <consortium name="US DOE Joint Genome Institute"/>
            <person name="Lucas S."/>
            <person name="Copeland A."/>
            <person name="Lapidus A."/>
            <person name="Cheng J.-F."/>
            <person name="Bruce D."/>
            <person name="Goodwin L."/>
            <person name="Pitluck S."/>
            <person name="Saunders E."/>
            <person name="Detter J.C."/>
            <person name="Han C."/>
            <person name="Tapia R."/>
            <person name="Land M."/>
            <person name="Hauser L."/>
            <person name="Kyrpides N."/>
            <person name="Mikhailova N."/>
            <person name="Sieprawska-Lupa M."/>
            <person name="Whitman W.B."/>
            <person name="Anderson I."/>
            <person name="Woyke T."/>
        </authorList>
    </citation>
    <scope>NUCLEOTIDE SEQUENCE [LARGE SCALE GENOMIC DNA]</scope>
    <source>
        <strain evidence="8">ATCC BAA-1072 / DSM 3721 / NBRC 107634 / OCM 161 / Z-7303</strain>
    </source>
</reference>
<evidence type="ECO:0000313" key="7">
    <source>
        <dbReference type="EMBL" id="ADI74913.1"/>
    </source>
</evidence>